<proteinExistence type="predicted"/>
<dbReference type="STRING" id="1121256.SAMN02746089_02724"/>
<keyword evidence="5" id="KW-0687">Ribonucleoprotein</keyword>
<evidence type="ECO:0000256" key="3">
    <source>
        <dbReference type="ARBA" id="ARBA00023004"/>
    </source>
</evidence>
<keyword evidence="6" id="KW-1185">Reference proteome</keyword>
<evidence type="ECO:0000256" key="2">
    <source>
        <dbReference type="ARBA" id="ARBA00022946"/>
    </source>
</evidence>
<keyword evidence="4" id="KW-0411">Iron-sulfur</keyword>
<evidence type="ECO:0000313" key="6">
    <source>
        <dbReference type="Proteomes" id="UP000184088"/>
    </source>
</evidence>
<dbReference type="GO" id="GO:0008168">
    <property type="term" value="F:methyltransferase activity"/>
    <property type="evidence" value="ECO:0007669"/>
    <property type="project" value="UniProtKB-KW"/>
</dbReference>
<dbReference type="SUPFAM" id="SSF53335">
    <property type="entry name" value="S-adenosyl-L-methionine-dependent methyltransferases"/>
    <property type="match status" value="1"/>
</dbReference>
<dbReference type="PANTHER" id="PTHR13184:SF5">
    <property type="entry name" value="METHYLTRANSFERASE-LIKE PROTEIN 17, MITOCHONDRIAL"/>
    <property type="match status" value="1"/>
</dbReference>
<dbReference type="PANTHER" id="PTHR13184">
    <property type="entry name" value="37S RIBOSOMAL PROTEIN S22"/>
    <property type="match status" value="1"/>
</dbReference>
<keyword evidence="5" id="KW-0689">Ribosomal protein</keyword>
<protein>
    <submittedName>
        <fullName evidence="5">Ribosomal protein RSM22 (Predicted rRNA methylase)</fullName>
    </submittedName>
</protein>
<dbReference type="OrthoDB" id="9799639at2"/>
<dbReference type="InterPro" id="IPR052571">
    <property type="entry name" value="Mt_RNA_Methyltransferase"/>
</dbReference>
<dbReference type="Pfam" id="PF09243">
    <property type="entry name" value="Rsm22"/>
    <property type="match status" value="1"/>
</dbReference>
<dbReference type="GO" id="GO:0046872">
    <property type="term" value="F:metal ion binding"/>
    <property type="evidence" value="ECO:0007669"/>
    <property type="project" value="UniProtKB-KW"/>
</dbReference>
<dbReference type="InterPro" id="IPR015324">
    <property type="entry name" value="Ribosomal_Rsm22-like"/>
</dbReference>
<dbReference type="Gene3D" id="3.40.50.150">
    <property type="entry name" value="Vaccinia Virus protein VP39"/>
    <property type="match status" value="1"/>
</dbReference>
<evidence type="ECO:0000256" key="4">
    <source>
        <dbReference type="ARBA" id="ARBA00023014"/>
    </source>
</evidence>
<dbReference type="GO" id="GO:0003735">
    <property type="term" value="F:structural constituent of ribosome"/>
    <property type="evidence" value="ECO:0007669"/>
    <property type="project" value="TreeGrafter"/>
</dbReference>
<dbReference type="InterPro" id="IPR029063">
    <property type="entry name" value="SAM-dependent_MTases_sf"/>
</dbReference>
<dbReference type="GO" id="GO:0015935">
    <property type="term" value="C:small ribosomal subunit"/>
    <property type="evidence" value="ECO:0007669"/>
    <property type="project" value="TreeGrafter"/>
</dbReference>
<keyword evidence="2" id="KW-0809">Transit peptide</keyword>
<gene>
    <name evidence="5" type="ORF">SAMN02746089_02724</name>
</gene>
<dbReference type="EMBL" id="FQVH01000060">
    <property type="protein sequence ID" value="SHF89071.1"/>
    <property type="molecule type" value="Genomic_DNA"/>
</dbReference>
<name>A0A1M5FDB4_9THEO</name>
<dbReference type="Proteomes" id="UP000184088">
    <property type="component" value="Unassembled WGS sequence"/>
</dbReference>
<dbReference type="RefSeq" id="WP_073346543.1">
    <property type="nucleotide sequence ID" value="NZ_FQVH01000060.1"/>
</dbReference>
<dbReference type="CDD" id="cd02440">
    <property type="entry name" value="AdoMet_MTases"/>
    <property type="match status" value="1"/>
</dbReference>
<evidence type="ECO:0000313" key="5">
    <source>
        <dbReference type="EMBL" id="SHF89071.1"/>
    </source>
</evidence>
<dbReference type="GO" id="GO:0051536">
    <property type="term" value="F:iron-sulfur cluster binding"/>
    <property type="evidence" value="ECO:0007669"/>
    <property type="project" value="UniProtKB-KW"/>
</dbReference>
<organism evidence="5 6">
    <name type="scientific">Caldanaerobius fijiensis DSM 17918</name>
    <dbReference type="NCBI Taxonomy" id="1121256"/>
    <lineage>
        <taxon>Bacteria</taxon>
        <taxon>Bacillati</taxon>
        <taxon>Bacillota</taxon>
        <taxon>Clostridia</taxon>
        <taxon>Thermoanaerobacterales</taxon>
        <taxon>Thermoanaerobacteraceae</taxon>
        <taxon>Caldanaerobius</taxon>
    </lineage>
</organism>
<dbReference type="GO" id="GO:0032259">
    <property type="term" value="P:methylation"/>
    <property type="evidence" value="ECO:0007669"/>
    <property type="project" value="UniProtKB-KW"/>
</dbReference>
<dbReference type="AlphaFoldDB" id="A0A1M5FDB4"/>
<accession>A0A1M5FDB4</accession>
<dbReference type="GO" id="GO:0006412">
    <property type="term" value="P:translation"/>
    <property type="evidence" value="ECO:0007669"/>
    <property type="project" value="InterPro"/>
</dbReference>
<keyword evidence="5" id="KW-0489">Methyltransferase</keyword>
<reference evidence="5 6" key="1">
    <citation type="submission" date="2016-11" db="EMBL/GenBank/DDBJ databases">
        <authorList>
            <person name="Jaros S."/>
            <person name="Januszkiewicz K."/>
            <person name="Wedrychowicz H."/>
        </authorList>
    </citation>
    <scope>NUCLEOTIDE SEQUENCE [LARGE SCALE GENOMIC DNA]</scope>
    <source>
        <strain evidence="5 6">DSM 17918</strain>
    </source>
</reference>
<keyword evidence="1" id="KW-0479">Metal-binding</keyword>
<keyword evidence="3" id="KW-0408">Iron</keyword>
<sequence length="323" mass="36969">MELPLELLNAIENEAKSISINKLASLVSSISKRYRDERPSSTNKFLNEHEEIIAYIVYRIPATYGAIYTVLNHVKEIYSDFHPKSLLDVGAGPGPAMWAATAIWGDINKITLIERDENMINIGKKLSSKSTHDPIKNANWVKMDLNSLFEITKHDIVIASYSIGELIEEARQKVIKKLWESTNDILIIIEPGTKNGFSRIKKARETLLSLGAYSIAPCPHDKECPITDDNWCHFSSRIQRTSLHRRVKNGQLPYEDEKFSYICVSKSPHNNINSRIIRHPQIRKGHIIIELCTKEGLKQVTITKSDRDRYKKVRNLKWGSTFE</sequence>
<evidence type="ECO:0000256" key="1">
    <source>
        <dbReference type="ARBA" id="ARBA00022723"/>
    </source>
</evidence>
<keyword evidence="5" id="KW-0808">Transferase</keyword>